<reference evidence="4" key="1">
    <citation type="journal article" date="2019" name="Int. J. Syst. Evol. Microbiol.">
        <title>The Global Catalogue of Microorganisms (GCM) 10K type strain sequencing project: providing services to taxonomists for standard genome sequencing and annotation.</title>
        <authorList>
            <consortium name="The Broad Institute Genomics Platform"/>
            <consortium name="The Broad Institute Genome Sequencing Center for Infectious Disease"/>
            <person name="Wu L."/>
            <person name="Ma J."/>
        </authorList>
    </citation>
    <scope>NUCLEOTIDE SEQUENCE [LARGE SCALE GENOMIC DNA]</scope>
    <source>
        <strain evidence="4">CGMCC 1.12449</strain>
    </source>
</reference>
<evidence type="ECO:0000313" key="4">
    <source>
        <dbReference type="Proteomes" id="UP001597215"/>
    </source>
</evidence>
<feature type="chain" id="PRO_5046204517" evidence="1">
    <location>
        <begin position="22"/>
        <end position="561"/>
    </location>
</feature>
<dbReference type="GO" id="GO:0016787">
    <property type="term" value="F:hydrolase activity"/>
    <property type="evidence" value="ECO:0007669"/>
    <property type="project" value="UniProtKB-KW"/>
</dbReference>
<comment type="caution">
    <text evidence="3">The sequence shown here is derived from an EMBL/GenBank/DDBJ whole genome shotgun (WGS) entry which is preliminary data.</text>
</comment>
<dbReference type="InterPro" id="IPR013108">
    <property type="entry name" value="Amidohydro_3"/>
</dbReference>
<evidence type="ECO:0000259" key="2">
    <source>
        <dbReference type="Pfam" id="PF07969"/>
    </source>
</evidence>
<accession>A0ABW4MH93</accession>
<dbReference type="SUPFAM" id="SSF51338">
    <property type="entry name" value="Composite domain of metallo-dependent hydrolases"/>
    <property type="match status" value="1"/>
</dbReference>
<keyword evidence="1" id="KW-0732">Signal</keyword>
<proteinExistence type="predicted"/>
<dbReference type="RefSeq" id="WP_381515607.1">
    <property type="nucleotide sequence ID" value="NZ_JBHUEL010000011.1"/>
</dbReference>
<dbReference type="InterPro" id="IPR032466">
    <property type="entry name" value="Metal_Hydrolase"/>
</dbReference>
<name>A0ABW4MH93_9SPHN</name>
<dbReference type="Gene3D" id="2.30.40.10">
    <property type="entry name" value="Urease, subunit C, domain 1"/>
    <property type="match status" value="1"/>
</dbReference>
<keyword evidence="3" id="KW-0378">Hydrolase</keyword>
<dbReference type="Pfam" id="PF07969">
    <property type="entry name" value="Amidohydro_3"/>
    <property type="match status" value="1"/>
</dbReference>
<dbReference type="InterPro" id="IPR033932">
    <property type="entry name" value="YtcJ-like"/>
</dbReference>
<dbReference type="Proteomes" id="UP001597215">
    <property type="component" value="Unassembled WGS sequence"/>
</dbReference>
<protein>
    <submittedName>
        <fullName evidence="3">Amidohydrolase</fullName>
        <ecNumber evidence="3">3.5.-.-</ecNumber>
    </submittedName>
</protein>
<dbReference type="Gene3D" id="3.10.310.70">
    <property type="match status" value="1"/>
</dbReference>
<keyword evidence="4" id="KW-1185">Reference proteome</keyword>
<feature type="domain" description="Amidohydrolase 3" evidence="2">
    <location>
        <begin position="72"/>
        <end position="552"/>
    </location>
</feature>
<feature type="signal peptide" evidence="1">
    <location>
        <begin position="1"/>
        <end position="21"/>
    </location>
</feature>
<organism evidence="3 4">
    <name type="scientific">Sphingorhabdus buctiana</name>
    <dbReference type="NCBI Taxonomy" id="1508805"/>
    <lineage>
        <taxon>Bacteria</taxon>
        <taxon>Pseudomonadati</taxon>
        <taxon>Pseudomonadota</taxon>
        <taxon>Alphaproteobacteria</taxon>
        <taxon>Sphingomonadales</taxon>
        <taxon>Sphingomonadaceae</taxon>
        <taxon>Sphingorhabdus</taxon>
    </lineage>
</organism>
<dbReference type="Gene3D" id="3.20.20.140">
    <property type="entry name" value="Metal-dependent hydrolases"/>
    <property type="match status" value="1"/>
</dbReference>
<evidence type="ECO:0000313" key="3">
    <source>
        <dbReference type="EMBL" id="MFD1767770.1"/>
    </source>
</evidence>
<dbReference type="CDD" id="cd01300">
    <property type="entry name" value="YtcJ_like"/>
    <property type="match status" value="1"/>
</dbReference>
<dbReference type="PANTHER" id="PTHR22642:SF2">
    <property type="entry name" value="PROTEIN LONG AFTER FAR-RED 3"/>
    <property type="match status" value="1"/>
</dbReference>
<dbReference type="InterPro" id="IPR011059">
    <property type="entry name" value="Metal-dep_hydrolase_composite"/>
</dbReference>
<dbReference type="EC" id="3.5.-.-" evidence="3"/>
<gene>
    <name evidence="3" type="ORF">ACFSAG_13060</name>
</gene>
<evidence type="ECO:0000256" key="1">
    <source>
        <dbReference type="SAM" id="SignalP"/>
    </source>
</evidence>
<sequence length="561" mass="60359">MRSYRLLALAPLLLVTTAASANDLIISGGPIITMAGDEPWQVESVLIRDGRIAATGLLADVKKVAKGKAQSVDLNGRTMLPGFIDAHGHMTYVGQNAAMAQLQPPPVGGVTNIAELQTALRNYKRPEGVPLIIGNGYDDSQLAERRHPTRADLDAVSATMPILIIHVSGHFASMNSAMLKLVGYGPETPDPQGGVIRREADGKTPNGVIEETALYPVLKLLTPPSVEASIAPIVAGAKIYAANGITTGQDGRVMPEGWSALDEAAKRGLLPIDVVALVSFERNWPDEVRARIGQGYAGHLRIGGIKLTLDGSPQGRTAWLKDPVPIPPHGQKEGYAGYPAIDLKLLNEKLSDAAKNKWQVFVHVNGDAAAQALIDGVRTNDLSGKRTIAIHNQVVQLDQLAEMKQLDIQPSFFANHTFYWGDWHRDVALGPKRADFISPQASAWAMGLRPTAHNDSPVVPPDMLRLVWSSVNRRSQSGDILGPLERIPVYRALQQVTINAAWQIGEDKEKGSIEPGKRADLVLLDGNPLNVDPADLHKLRVVATIKDGKAVFGSLTISTPN</sequence>
<dbReference type="SUPFAM" id="SSF51556">
    <property type="entry name" value="Metallo-dependent hydrolases"/>
    <property type="match status" value="1"/>
</dbReference>
<dbReference type="EMBL" id="JBHUEL010000011">
    <property type="protein sequence ID" value="MFD1767770.1"/>
    <property type="molecule type" value="Genomic_DNA"/>
</dbReference>
<dbReference type="PANTHER" id="PTHR22642">
    <property type="entry name" value="IMIDAZOLONEPROPIONASE"/>
    <property type="match status" value="1"/>
</dbReference>